<dbReference type="InterPro" id="IPR050259">
    <property type="entry name" value="SDR"/>
</dbReference>
<dbReference type="EMBL" id="PXVD01000003">
    <property type="protein sequence ID" value="MDJ1370250.1"/>
    <property type="molecule type" value="Genomic_DNA"/>
</dbReference>
<accession>A0ABT7C4Y3</accession>
<name>A0ABT7C4Y3_9MICO</name>
<comment type="caution">
    <text evidence="2">The sequence shown here is derived from an EMBL/GenBank/DDBJ whole genome shotgun (WGS) entry which is preliminary data.</text>
</comment>
<reference evidence="2" key="2">
    <citation type="journal article" date="2022" name="Sci. Rep.">
        <title>In silico prediction of the enzymes involved in the degradation of the herbicide molinate by Gulosibacter molinativorax ON4T.</title>
        <authorList>
            <person name="Lopes A.R."/>
            <person name="Bunin E."/>
            <person name="Viana A.T."/>
            <person name="Froufe H."/>
            <person name="Munoz-Merida A."/>
            <person name="Pinho D."/>
            <person name="Figueiredo J."/>
            <person name="Barroso C."/>
            <person name="Vaz-Moreira I."/>
            <person name="Bellanger X."/>
            <person name="Egas C."/>
            <person name="Nunes O.C."/>
        </authorList>
    </citation>
    <scope>NUCLEOTIDE SEQUENCE</scope>
    <source>
        <strain evidence="2">ON4</strain>
    </source>
</reference>
<dbReference type="Gene3D" id="3.40.50.720">
    <property type="entry name" value="NAD(P)-binding Rossmann-like Domain"/>
    <property type="match status" value="1"/>
</dbReference>
<dbReference type="PRINTS" id="PR00080">
    <property type="entry name" value="SDRFAMILY"/>
</dbReference>
<keyword evidence="3" id="KW-1185">Reference proteome</keyword>
<evidence type="ECO:0000313" key="3">
    <source>
        <dbReference type="Proteomes" id="UP001170379"/>
    </source>
</evidence>
<sequence>MNRVAVVTGAGSGMGLAIAHSLADAGHRIIALDLNAEAVDATAKAIRRIGAQAVGIGVDVSDRGAVDAALATARAELGGVGIVVTSAGIAPHDHFQDISQALWEKTLAVNLTGTFNVIQSAMPDMVEQGWGRVVTISSQAGQHGAPQQAHYAASKCGVIALTKGIAWDYGKSGITANSIAPGAIDTPMSRAAQARGDVIGEDALRAFIPVGRLGTVDEIAAACKYLCSEESGFVTGQVLGVNGGTAM</sequence>
<evidence type="ECO:0000313" key="2">
    <source>
        <dbReference type="EMBL" id="MDJ1370250.1"/>
    </source>
</evidence>
<evidence type="ECO:0000256" key="1">
    <source>
        <dbReference type="ARBA" id="ARBA00006484"/>
    </source>
</evidence>
<organism evidence="2 3">
    <name type="scientific">Gulosibacter molinativorax</name>
    <dbReference type="NCBI Taxonomy" id="256821"/>
    <lineage>
        <taxon>Bacteria</taxon>
        <taxon>Bacillati</taxon>
        <taxon>Actinomycetota</taxon>
        <taxon>Actinomycetes</taxon>
        <taxon>Micrococcales</taxon>
        <taxon>Microbacteriaceae</taxon>
        <taxon>Gulosibacter</taxon>
    </lineage>
</organism>
<dbReference type="PRINTS" id="PR00081">
    <property type="entry name" value="GDHRDH"/>
</dbReference>
<reference evidence="2" key="1">
    <citation type="submission" date="2018-03" db="EMBL/GenBank/DDBJ databases">
        <authorList>
            <person name="Nunes O.C."/>
            <person name="Lopes A.R."/>
            <person name="Froufe H."/>
            <person name="Munoz-Merida A."/>
            <person name="Barroso C."/>
            <person name="Egas C."/>
        </authorList>
    </citation>
    <scope>NUCLEOTIDE SEQUENCE</scope>
    <source>
        <strain evidence="2">ON4</strain>
    </source>
</reference>
<protein>
    <submittedName>
        <fullName evidence="2">SDR family NAD(P)-dependent oxidoreductase</fullName>
    </submittedName>
</protein>
<gene>
    <name evidence="2" type="ORF">C7K25_02485</name>
</gene>
<proteinExistence type="inferred from homology"/>
<dbReference type="InterPro" id="IPR002347">
    <property type="entry name" value="SDR_fam"/>
</dbReference>
<dbReference type="PANTHER" id="PTHR42879">
    <property type="entry name" value="3-OXOACYL-(ACYL-CARRIER-PROTEIN) REDUCTASE"/>
    <property type="match status" value="1"/>
</dbReference>
<dbReference type="InterPro" id="IPR036291">
    <property type="entry name" value="NAD(P)-bd_dom_sf"/>
</dbReference>
<dbReference type="Pfam" id="PF13561">
    <property type="entry name" value="adh_short_C2"/>
    <property type="match status" value="1"/>
</dbReference>
<comment type="similarity">
    <text evidence="1">Belongs to the short-chain dehydrogenases/reductases (SDR) family.</text>
</comment>
<dbReference type="PANTHER" id="PTHR42879:SF2">
    <property type="entry name" value="3-OXOACYL-[ACYL-CARRIER-PROTEIN] REDUCTASE FABG"/>
    <property type="match status" value="1"/>
</dbReference>
<dbReference type="Proteomes" id="UP001170379">
    <property type="component" value="Unassembled WGS sequence"/>
</dbReference>
<dbReference type="SUPFAM" id="SSF51735">
    <property type="entry name" value="NAD(P)-binding Rossmann-fold domains"/>
    <property type="match status" value="1"/>
</dbReference>